<evidence type="ECO:0000313" key="2">
    <source>
        <dbReference type="Proteomes" id="UP000241769"/>
    </source>
</evidence>
<dbReference type="AlphaFoldDB" id="A0A2P6NB33"/>
<reference evidence="1 2" key="1">
    <citation type="journal article" date="2018" name="Genome Biol. Evol.">
        <title>Multiple Roots of Fruiting Body Formation in Amoebozoa.</title>
        <authorList>
            <person name="Hillmann F."/>
            <person name="Forbes G."/>
            <person name="Novohradska S."/>
            <person name="Ferling I."/>
            <person name="Riege K."/>
            <person name="Groth M."/>
            <person name="Westermann M."/>
            <person name="Marz M."/>
            <person name="Spaller T."/>
            <person name="Winckler T."/>
            <person name="Schaap P."/>
            <person name="Glockner G."/>
        </authorList>
    </citation>
    <scope>NUCLEOTIDE SEQUENCE [LARGE SCALE GENOMIC DNA]</scope>
    <source>
        <strain evidence="1 2">Jena</strain>
    </source>
</reference>
<accession>A0A2P6NB33</accession>
<evidence type="ECO:0000313" key="1">
    <source>
        <dbReference type="EMBL" id="PRP81153.1"/>
    </source>
</evidence>
<dbReference type="Proteomes" id="UP000241769">
    <property type="component" value="Unassembled WGS sequence"/>
</dbReference>
<proteinExistence type="predicted"/>
<comment type="caution">
    <text evidence="1">The sequence shown here is derived from an EMBL/GenBank/DDBJ whole genome shotgun (WGS) entry which is preliminary data.</text>
</comment>
<protein>
    <submittedName>
        <fullName evidence="1">Uncharacterized protein</fullName>
    </submittedName>
</protein>
<keyword evidence="2" id="KW-1185">Reference proteome</keyword>
<dbReference type="EMBL" id="MDYQ01000129">
    <property type="protein sequence ID" value="PRP81153.1"/>
    <property type="molecule type" value="Genomic_DNA"/>
</dbReference>
<name>A0A2P6NB33_9EUKA</name>
<dbReference type="InParanoid" id="A0A2P6NB33"/>
<gene>
    <name evidence="1" type="ORF">PROFUN_01987</name>
</gene>
<organism evidence="1 2">
    <name type="scientific">Planoprotostelium fungivorum</name>
    <dbReference type="NCBI Taxonomy" id="1890364"/>
    <lineage>
        <taxon>Eukaryota</taxon>
        <taxon>Amoebozoa</taxon>
        <taxon>Evosea</taxon>
        <taxon>Variosea</taxon>
        <taxon>Cavosteliida</taxon>
        <taxon>Cavosteliaceae</taxon>
        <taxon>Planoprotostelium</taxon>
    </lineage>
</organism>
<sequence>MASLISIAISRYFRRILTHFFNALFVLMCNQLRSVDCYRMRECTDKKRAKDVVEDQGIDPYPRVVDRQLGILQHISLMNPPLRPPNHLAQCYDLFEGFSASEAAFGINDHLNCTRKCV</sequence>